<dbReference type="WBParaSite" id="Minc3s00145g05965">
    <property type="protein sequence ID" value="Minc3s00145g05965"/>
    <property type="gene ID" value="Minc3s00145g05965"/>
</dbReference>
<evidence type="ECO:0000313" key="1">
    <source>
        <dbReference type="Proteomes" id="UP000887563"/>
    </source>
</evidence>
<name>A0A914KWQ7_MELIC</name>
<reference evidence="2" key="1">
    <citation type="submission" date="2022-11" db="UniProtKB">
        <authorList>
            <consortium name="WormBaseParasite"/>
        </authorList>
    </citation>
    <scope>IDENTIFICATION</scope>
</reference>
<organism evidence="1 2">
    <name type="scientific">Meloidogyne incognita</name>
    <name type="common">Southern root-knot nematode worm</name>
    <name type="synonym">Oxyuris incognita</name>
    <dbReference type="NCBI Taxonomy" id="6306"/>
    <lineage>
        <taxon>Eukaryota</taxon>
        <taxon>Metazoa</taxon>
        <taxon>Ecdysozoa</taxon>
        <taxon>Nematoda</taxon>
        <taxon>Chromadorea</taxon>
        <taxon>Rhabditida</taxon>
        <taxon>Tylenchina</taxon>
        <taxon>Tylenchomorpha</taxon>
        <taxon>Tylenchoidea</taxon>
        <taxon>Meloidogynidae</taxon>
        <taxon>Meloidogyninae</taxon>
        <taxon>Meloidogyne</taxon>
        <taxon>Meloidogyne incognita group</taxon>
    </lineage>
</organism>
<sequence length="65" mass="7672">MVFLLGQHSFLSQFYHKIILFIGKWQKIFNVRIVFAMFFVRSCAGFEEKDSWFTSQLTLVCVNSS</sequence>
<dbReference type="AlphaFoldDB" id="A0A914KWQ7"/>
<accession>A0A914KWQ7</accession>
<proteinExistence type="predicted"/>
<evidence type="ECO:0000313" key="2">
    <source>
        <dbReference type="WBParaSite" id="Minc3s00145g05965"/>
    </source>
</evidence>
<keyword evidence="1" id="KW-1185">Reference proteome</keyword>
<protein>
    <submittedName>
        <fullName evidence="2">Candidate secreted effector</fullName>
    </submittedName>
</protein>
<dbReference type="Proteomes" id="UP000887563">
    <property type="component" value="Unplaced"/>
</dbReference>